<feature type="chain" id="PRO_5016097154" evidence="1">
    <location>
        <begin position="27"/>
        <end position="139"/>
    </location>
</feature>
<name>A0A2U8JDA8_9ENTR</name>
<keyword evidence="1" id="KW-0732">Signal</keyword>
<evidence type="ECO:0000313" key="2">
    <source>
        <dbReference type="EMBL" id="AWK59861.1"/>
    </source>
</evidence>
<sequence>MTTMKKFTRTALLVATLAGATFTAQAADVAAAPAPAQDPIVQHLKLTDAQVSKIKTLHQQLEKNVQSISMKDVKDGMIIDMIQSGKWNEAGVKQQLAAFSKVDQQVRYYKVKYYFDLSQVLTAEQRKQVQNDLAQAAAE</sequence>
<organism evidence="2">
    <name type="scientific">Kluyvera georgiana</name>
    <dbReference type="NCBI Taxonomy" id="73098"/>
    <lineage>
        <taxon>Bacteria</taxon>
        <taxon>Pseudomonadati</taxon>
        <taxon>Pseudomonadota</taxon>
        <taxon>Gammaproteobacteria</taxon>
        <taxon>Enterobacterales</taxon>
        <taxon>Enterobacteriaceae</taxon>
        <taxon>Kluyvera</taxon>
    </lineage>
</organism>
<accession>A0A2U8JDA8</accession>
<protein>
    <submittedName>
        <fullName evidence="2">Putative secreted protein</fullName>
    </submittedName>
</protein>
<reference evidence="2" key="1">
    <citation type="journal article" date="2018" name="Antimicrob. Agents Chemother.">
        <title>Proposing Kluyvera georgiana as the origin of the plasmid-mediated resistance gene fosA4.</title>
        <authorList>
            <person name="Rodriguez M.M."/>
            <person name="Ghiglione B."/>
            <person name="Power P."/>
            <person name="Naas T."/>
            <person name="Gutkind G.O."/>
        </authorList>
    </citation>
    <scope>NUCLEOTIDE SEQUENCE</scope>
    <source>
        <strain evidence="2">14751</strain>
    </source>
</reference>
<dbReference type="AlphaFoldDB" id="A0A2U8JDA8"/>
<proteinExistence type="predicted"/>
<feature type="signal peptide" evidence="1">
    <location>
        <begin position="1"/>
        <end position="26"/>
    </location>
</feature>
<dbReference type="EMBL" id="MG571307">
    <property type="protein sequence ID" value="AWK59861.1"/>
    <property type="molecule type" value="Genomic_DNA"/>
</dbReference>
<evidence type="ECO:0000256" key="1">
    <source>
        <dbReference type="SAM" id="SignalP"/>
    </source>
</evidence>
<dbReference type="Gene3D" id="1.20.120.1490">
    <property type="match status" value="1"/>
</dbReference>